<proteinExistence type="predicted"/>
<keyword evidence="3" id="KW-1185">Reference proteome</keyword>
<evidence type="ECO:0000313" key="3">
    <source>
        <dbReference type="Proteomes" id="UP000243859"/>
    </source>
</evidence>
<name>A0A2T5BU06_9RHOB</name>
<gene>
    <name evidence="2" type="ORF">C8N32_10456</name>
</gene>
<evidence type="ECO:0008006" key="4">
    <source>
        <dbReference type="Google" id="ProtNLM"/>
    </source>
</evidence>
<comment type="caution">
    <text evidence="2">The sequence shown here is derived from an EMBL/GenBank/DDBJ whole genome shotgun (WGS) entry which is preliminary data.</text>
</comment>
<feature type="compositionally biased region" description="Basic and acidic residues" evidence="1">
    <location>
        <begin position="408"/>
        <end position="417"/>
    </location>
</feature>
<evidence type="ECO:0000313" key="2">
    <source>
        <dbReference type="EMBL" id="PTN02945.1"/>
    </source>
</evidence>
<organism evidence="2 3">
    <name type="scientific">Rhodovulum imhoffii</name>
    <dbReference type="NCBI Taxonomy" id="365340"/>
    <lineage>
        <taxon>Bacteria</taxon>
        <taxon>Pseudomonadati</taxon>
        <taxon>Pseudomonadota</taxon>
        <taxon>Alphaproteobacteria</taxon>
        <taxon>Rhodobacterales</taxon>
        <taxon>Paracoccaceae</taxon>
        <taxon>Rhodovulum</taxon>
    </lineage>
</organism>
<accession>A0A2T5BU06</accession>
<protein>
    <recommendedName>
        <fullName evidence="4">Glycosyl transferase family 25</fullName>
    </recommendedName>
</protein>
<dbReference type="RefSeq" id="WP_170106732.1">
    <property type="nucleotide sequence ID" value="NZ_NHSI01000016.1"/>
</dbReference>
<dbReference type="Proteomes" id="UP000243859">
    <property type="component" value="Unassembled WGS sequence"/>
</dbReference>
<sequence>MKTARAWRALRREGMAGVWARMRYRRSRRGAVALAPVQTPIRVRGTSGDALQDVKQALAALGVLHGEGQTPAAHDLYVISASSHLPPPTSGSLLLTSPEIAGTLAPSLARRAAQDATAILTPGAGFDALVGAGVPPGQVFVLPSPGESGESHDMLAAGLTRWLVAAGGICAKGLTPEVFPALRNLSPQRALCLSLPETPARRRAFTDRHGTSFTLFDGIRLSPGWHGAAFSYATMARAALAQGVVPLTVCEDDVALAPDYAETLRAVRAYLRQTDWDIFSGLVTNLAGIRKTPRAVLREGHTFVHLDQTIGMVFNIYNRRALERLADWAPDRGGIGTNSIDAWLGTMPGLRVVTTLPFLAGHRGDLTSSIFGFSNRRYDSMIKASERLLARRSRVVSDDGHTAPSRLVSERESEPGG</sequence>
<dbReference type="EMBL" id="QAAA01000004">
    <property type="protein sequence ID" value="PTN02945.1"/>
    <property type="molecule type" value="Genomic_DNA"/>
</dbReference>
<reference evidence="2 3" key="1">
    <citation type="submission" date="2018-04" db="EMBL/GenBank/DDBJ databases">
        <title>Genomic Encyclopedia of Archaeal and Bacterial Type Strains, Phase II (KMG-II): from individual species to whole genera.</title>
        <authorList>
            <person name="Goeker M."/>
        </authorList>
    </citation>
    <scope>NUCLEOTIDE SEQUENCE [LARGE SCALE GENOMIC DNA]</scope>
    <source>
        <strain evidence="2 3">DSM 18064</strain>
    </source>
</reference>
<feature type="region of interest" description="Disordered" evidence="1">
    <location>
        <begin position="394"/>
        <end position="417"/>
    </location>
</feature>
<evidence type="ECO:0000256" key="1">
    <source>
        <dbReference type="SAM" id="MobiDB-lite"/>
    </source>
</evidence>
<dbReference type="AlphaFoldDB" id="A0A2T5BU06"/>